<proteinExistence type="predicted"/>
<dbReference type="EMBL" id="UOEU01000869">
    <property type="protein sequence ID" value="VAW41939.1"/>
    <property type="molecule type" value="Genomic_DNA"/>
</dbReference>
<gene>
    <name evidence="1" type="ORF">MNBD_CHLOROFLEXI01-4825</name>
</gene>
<protein>
    <submittedName>
        <fullName evidence="1">Uncharacterized protein</fullName>
    </submittedName>
</protein>
<organism evidence="1">
    <name type="scientific">hydrothermal vent metagenome</name>
    <dbReference type="NCBI Taxonomy" id="652676"/>
    <lineage>
        <taxon>unclassified sequences</taxon>
        <taxon>metagenomes</taxon>
        <taxon>ecological metagenomes</taxon>
    </lineage>
</organism>
<evidence type="ECO:0000313" key="1">
    <source>
        <dbReference type="EMBL" id="VAW41939.1"/>
    </source>
</evidence>
<accession>A0A3B0VYC4</accession>
<reference evidence="1" key="1">
    <citation type="submission" date="2018-06" db="EMBL/GenBank/DDBJ databases">
        <authorList>
            <person name="Zhirakovskaya E."/>
        </authorList>
    </citation>
    <scope>NUCLEOTIDE SEQUENCE</scope>
</reference>
<dbReference type="AlphaFoldDB" id="A0A3B0VYC4"/>
<sequence length="120" mass="13662">MSISTTKSIRLAKKEAKELNQVARQMIISEAALMKKWVLEGIRTYKLEQAIRAYMERETDLRGGAAMADVSYNRFLHEVQKRNIIILDDDDFLDRLGNLAAVFDSKLLRQAVDQVASTSD</sequence>
<name>A0A3B0VYC4_9ZZZZ</name>